<feature type="region of interest" description="Disordered" evidence="1">
    <location>
        <begin position="757"/>
        <end position="787"/>
    </location>
</feature>
<feature type="region of interest" description="Disordered" evidence="1">
    <location>
        <begin position="701"/>
        <end position="737"/>
    </location>
</feature>
<reference evidence="2 3" key="1">
    <citation type="submission" date="2017-06" db="EMBL/GenBank/DDBJ databases">
        <title>Ant-infecting Ophiocordyceps genomes reveal a high diversity of potential behavioral manipulation genes and a possible major role for enterotoxins.</title>
        <authorList>
            <person name="De Bekker C."/>
            <person name="Evans H.C."/>
            <person name="Brachmann A."/>
            <person name="Hughes D.P."/>
        </authorList>
    </citation>
    <scope>NUCLEOTIDE SEQUENCE [LARGE SCALE GENOMIC DNA]</scope>
    <source>
        <strain evidence="2 3">1348a</strain>
    </source>
</reference>
<evidence type="ECO:0000313" key="3">
    <source>
        <dbReference type="Proteomes" id="UP000224854"/>
    </source>
</evidence>
<gene>
    <name evidence="2" type="ORF">CDD82_3101</name>
</gene>
<dbReference type="AlphaFoldDB" id="A0A2C5ZEM8"/>
<feature type="compositionally biased region" description="Basic and acidic residues" evidence="1">
    <location>
        <begin position="284"/>
        <end position="293"/>
    </location>
</feature>
<feature type="compositionally biased region" description="Polar residues" evidence="1">
    <location>
        <begin position="704"/>
        <end position="736"/>
    </location>
</feature>
<evidence type="ECO:0000256" key="1">
    <source>
        <dbReference type="SAM" id="MobiDB-lite"/>
    </source>
</evidence>
<accession>A0A2C5ZEM8</accession>
<feature type="compositionally biased region" description="Low complexity" evidence="1">
    <location>
        <begin position="669"/>
        <end position="688"/>
    </location>
</feature>
<keyword evidence="3" id="KW-1185">Reference proteome</keyword>
<dbReference type="EMBL" id="NJEU01000228">
    <property type="protein sequence ID" value="PHH78333.1"/>
    <property type="molecule type" value="Genomic_DNA"/>
</dbReference>
<sequence length="787" mass="86145">MARTRFPKAAAPYPGCVGAVATPTKLRAWTRQLCDDLRKHLAGNGYQLPAGLELERIETNTKLLHNVKLQVSSKALDDYLRRHDDCRQLVWFLLAAVCPHIAHLGVVYGEAPPDENREVLVEAGRPTRHHVASVDYVPDMGLFLSSKPSQRQVLLANIAVDAVQRMQGAADMERAVLPGDERPLRLDEFESAFYIFFCDELAGRGTDASDNQPIEWPTLKVHLPPIRGDKTAPWSHQESLPLVNDDYLERYRQGAVAFVAKHTNPQHVVSPSKMSSRLLVMRNTSRDADHDSNVSRPMDMDGETDEGPSAVMNAKAADDGPRTALNSKPAHDQASGDQTAAKQPLNVMQLESQLFDAYMAGREVPEPKPILNKHPGDDVFEAMACHRAQRRAALQLSLNQVDNEENLGAILAGLARPLKIKSPDVFHDEATLSRWRSFFDIEPIPHAARHVDSNTDSSVDTSRRNVSLLAPRDMSDAIWGFDANAPPRPAHPAKRPRAVTYAQRDDQPRDFIQGGTEYWLGDLPQQRKVIEAHLQGRLESVPDAQQPPSRSRSCDPVLALPRLPRAKHRDFAPSRPQDEANIYPHVGGPARLRQALTKAIAARGCVAETTAEAAAKTTKVAAQGPHYSAQPNVSTINAKPETTQSQQQTHTATTTCQNLNDSLVPRPTQQQLQASADSSSSPGNQDSGAEILPVHVASSIPDANAQSPSTNVTAQSNTATATTEKQPQAPPTTATLKKSIVEKSKWTCKQEDLDLEIVQPSSASSMAQDNPSVTNEARDDISTSVVH</sequence>
<feature type="compositionally biased region" description="Polar residues" evidence="1">
    <location>
        <begin position="759"/>
        <end position="775"/>
    </location>
</feature>
<comment type="caution">
    <text evidence="2">The sequence shown here is derived from an EMBL/GenBank/DDBJ whole genome shotgun (WGS) entry which is preliminary data.</text>
</comment>
<dbReference type="OrthoDB" id="5422628at2759"/>
<protein>
    <submittedName>
        <fullName evidence="2">Uncharacterized protein</fullName>
    </submittedName>
</protein>
<name>A0A2C5ZEM8_9HYPO</name>
<proteinExistence type="predicted"/>
<organism evidence="2 3">
    <name type="scientific">Ophiocordyceps australis</name>
    <dbReference type="NCBI Taxonomy" id="1399860"/>
    <lineage>
        <taxon>Eukaryota</taxon>
        <taxon>Fungi</taxon>
        <taxon>Dikarya</taxon>
        <taxon>Ascomycota</taxon>
        <taxon>Pezizomycotina</taxon>
        <taxon>Sordariomycetes</taxon>
        <taxon>Hypocreomycetidae</taxon>
        <taxon>Hypocreales</taxon>
        <taxon>Ophiocordycipitaceae</taxon>
        <taxon>Ophiocordyceps</taxon>
    </lineage>
</organism>
<dbReference type="Proteomes" id="UP000224854">
    <property type="component" value="Unassembled WGS sequence"/>
</dbReference>
<evidence type="ECO:0000313" key="2">
    <source>
        <dbReference type="EMBL" id="PHH78333.1"/>
    </source>
</evidence>
<feature type="region of interest" description="Disordered" evidence="1">
    <location>
        <begin position="284"/>
        <end position="343"/>
    </location>
</feature>
<feature type="region of interest" description="Disordered" evidence="1">
    <location>
        <begin position="668"/>
        <end position="689"/>
    </location>
</feature>